<dbReference type="Proteomes" id="UP000318709">
    <property type="component" value="Chromosome"/>
</dbReference>
<comment type="similarity">
    <text evidence="1 4">Belongs to the SIS family. GutQ/KpsF subfamily.</text>
</comment>
<dbReference type="InterPro" id="IPR050986">
    <property type="entry name" value="GutQ/KpsF_isomerases"/>
</dbReference>
<feature type="domain" description="SIS" evidence="10">
    <location>
        <begin position="49"/>
        <end position="192"/>
    </location>
</feature>
<evidence type="ECO:0000256" key="8">
    <source>
        <dbReference type="SAM" id="MobiDB-lite"/>
    </source>
</evidence>
<evidence type="ECO:0000256" key="7">
    <source>
        <dbReference type="PROSITE-ProRule" id="PRU00703"/>
    </source>
</evidence>
<dbReference type="NCBIfam" id="TIGR00393">
    <property type="entry name" value="kpsF"/>
    <property type="match status" value="1"/>
</dbReference>
<feature type="domain" description="CBS" evidence="9">
    <location>
        <begin position="217"/>
        <end position="275"/>
    </location>
</feature>
<evidence type="ECO:0000256" key="2">
    <source>
        <dbReference type="ARBA" id="ARBA00022737"/>
    </source>
</evidence>
<feature type="binding site" evidence="5">
    <location>
        <position position="90"/>
    </location>
    <ligand>
        <name>Zn(2+)</name>
        <dbReference type="ChEBI" id="CHEBI:29105"/>
    </ligand>
</feature>
<reference evidence="11 12" key="1">
    <citation type="submission" date="2019-03" db="EMBL/GenBank/DDBJ databases">
        <title>The complete genome sequence of Swingsia_sp. F3b2 LMG30590(T).</title>
        <authorList>
            <person name="Chua K.-O."/>
            <person name="Chan K.-G."/>
            <person name="See-Too W.-S."/>
        </authorList>
    </citation>
    <scope>NUCLEOTIDE SEQUENCE [LARGE SCALE GENOMIC DNA]</scope>
    <source>
        <strain evidence="11 12">F3b2</strain>
    </source>
</reference>
<dbReference type="SUPFAM" id="SSF53697">
    <property type="entry name" value="SIS domain"/>
    <property type="match status" value="1"/>
</dbReference>
<dbReference type="InterPro" id="IPR046348">
    <property type="entry name" value="SIS_dom_sf"/>
</dbReference>
<evidence type="ECO:0000256" key="1">
    <source>
        <dbReference type="ARBA" id="ARBA00008165"/>
    </source>
</evidence>
<feature type="site" description="Catalytically relevant" evidence="6">
    <location>
        <position position="201"/>
    </location>
</feature>
<dbReference type="InterPro" id="IPR000644">
    <property type="entry name" value="CBS_dom"/>
</dbReference>
<dbReference type="AlphaFoldDB" id="A0A4Y6U950"/>
<dbReference type="EMBL" id="CP038231">
    <property type="protein sequence ID" value="QDH13902.1"/>
    <property type="molecule type" value="Genomic_DNA"/>
</dbReference>
<dbReference type="InterPro" id="IPR035474">
    <property type="entry name" value="SIS_Kpsf"/>
</dbReference>
<dbReference type="Gene3D" id="3.10.580.10">
    <property type="entry name" value="CBS-domain"/>
    <property type="match status" value="1"/>
</dbReference>
<dbReference type="RefSeq" id="WP_141443609.1">
    <property type="nucleotide sequence ID" value="NZ_CP038231.1"/>
</dbReference>
<gene>
    <name evidence="11" type="ORF">E3E12_06570</name>
</gene>
<feature type="site" description="Catalytically relevant" evidence="6">
    <location>
        <position position="67"/>
    </location>
</feature>
<dbReference type="PROSITE" id="PS51464">
    <property type="entry name" value="SIS"/>
    <property type="match status" value="1"/>
</dbReference>
<keyword evidence="12" id="KW-1185">Reference proteome</keyword>
<name>A0A4Y6U950_9PROT</name>
<dbReference type="GO" id="GO:0097367">
    <property type="term" value="F:carbohydrate derivative binding"/>
    <property type="evidence" value="ECO:0007669"/>
    <property type="project" value="InterPro"/>
</dbReference>
<evidence type="ECO:0000313" key="12">
    <source>
        <dbReference type="Proteomes" id="UP000318709"/>
    </source>
</evidence>
<keyword evidence="3 7" id="KW-0129">CBS domain</keyword>
<keyword evidence="11" id="KW-0413">Isomerase</keyword>
<dbReference type="Pfam" id="PF01380">
    <property type="entry name" value="SIS"/>
    <property type="match status" value="1"/>
</dbReference>
<dbReference type="PANTHER" id="PTHR42745:SF1">
    <property type="entry name" value="ARABINOSE 5-PHOSPHATE ISOMERASE KDSD"/>
    <property type="match status" value="1"/>
</dbReference>
<feature type="site" description="Catalytically relevant" evidence="6">
    <location>
        <position position="160"/>
    </location>
</feature>
<sequence>MALSPSTTPAPEQSLPPGPVRTLNNQISGLVALRDALEREELGTAFSQAVDIILQSRGRLAVCGIGKSGHVGRKLQSTLASTGTPSLFIHAAEAAHGDLGSLQPEDVLLVLSNSGETIELEAVLRHALRLGMRRLAITSQPHSTLARWAEVPLIMPATPEACPLGLAPTTSTLMQLAIGDALAMALLEKRGFSRSDFSLLHPAGRLGARLRPVGEFMHKGPTMPLGTADMSLREVIMEMTSKSFGCVGIVDSGGRLVGLVSERDLRQALDRDLDSTCAETIMNLMPRTTTSETSAEELLLLMSNPDFPVSSMFVLDGAGRPQGIVHLHDILRAGTA</sequence>
<evidence type="ECO:0000313" key="11">
    <source>
        <dbReference type="EMBL" id="QDH13902.1"/>
    </source>
</evidence>
<dbReference type="CDD" id="cd05014">
    <property type="entry name" value="SIS_Kpsf"/>
    <property type="match status" value="1"/>
</dbReference>
<evidence type="ECO:0000256" key="3">
    <source>
        <dbReference type="ARBA" id="ARBA00023122"/>
    </source>
</evidence>
<keyword evidence="5" id="KW-0862">Zinc</keyword>
<dbReference type="PIRSF" id="PIRSF004692">
    <property type="entry name" value="KdsD_KpsF"/>
    <property type="match status" value="1"/>
</dbReference>
<dbReference type="GO" id="GO:0046872">
    <property type="term" value="F:metal ion binding"/>
    <property type="evidence" value="ECO:0007669"/>
    <property type="project" value="UniProtKB-KW"/>
</dbReference>
<dbReference type="PANTHER" id="PTHR42745">
    <property type="match status" value="1"/>
</dbReference>
<proteinExistence type="inferred from homology"/>
<organism evidence="11 12">
    <name type="scientific">Formicincola oecophyllae</name>
    <dbReference type="NCBI Taxonomy" id="2558361"/>
    <lineage>
        <taxon>Bacteria</taxon>
        <taxon>Pseudomonadati</taxon>
        <taxon>Pseudomonadota</taxon>
        <taxon>Alphaproteobacteria</taxon>
        <taxon>Acetobacterales</taxon>
        <taxon>Acetobacteraceae</taxon>
        <taxon>Formicincola</taxon>
    </lineage>
</organism>
<feature type="site" description="Catalytically relevant" evidence="6">
    <location>
        <position position="119"/>
    </location>
</feature>
<dbReference type="CDD" id="cd04604">
    <property type="entry name" value="CBS_pair_SIS_assoc"/>
    <property type="match status" value="1"/>
</dbReference>
<dbReference type="OrthoDB" id="9762536at2"/>
<feature type="region of interest" description="Disordered" evidence="8">
    <location>
        <begin position="1"/>
        <end position="20"/>
    </location>
</feature>
<accession>A0A4Y6U950</accession>
<dbReference type="InterPro" id="IPR001347">
    <property type="entry name" value="SIS_dom"/>
</dbReference>
<evidence type="ECO:0000256" key="6">
    <source>
        <dbReference type="PIRSR" id="PIRSR004692-3"/>
    </source>
</evidence>
<evidence type="ECO:0000259" key="10">
    <source>
        <dbReference type="PROSITE" id="PS51464"/>
    </source>
</evidence>
<dbReference type="GO" id="GO:1901135">
    <property type="term" value="P:carbohydrate derivative metabolic process"/>
    <property type="evidence" value="ECO:0007669"/>
    <property type="project" value="InterPro"/>
</dbReference>
<dbReference type="GO" id="GO:0005975">
    <property type="term" value="P:carbohydrate metabolic process"/>
    <property type="evidence" value="ECO:0007669"/>
    <property type="project" value="InterPro"/>
</dbReference>
<feature type="domain" description="CBS" evidence="9">
    <location>
        <begin position="282"/>
        <end position="336"/>
    </location>
</feature>
<dbReference type="Pfam" id="PF00571">
    <property type="entry name" value="CBS"/>
    <property type="match status" value="2"/>
</dbReference>
<dbReference type="InterPro" id="IPR046342">
    <property type="entry name" value="CBS_dom_sf"/>
</dbReference>
<evidence type="ECO:0000256" key="4">
    <source>
        <dbReference type="PIRNR" id="PIRNR004692"/>
    </source>
</evidence>
<dbReference type="SMART" id="SM00116">
    <property type="entry name" value="CBS"/>
    <property type="match status" value="2"/>
</dbReference>
<dbReference type="GO" id="GO:0016853">
    <property type="term" value="F:isomerase activity"/>
    <property type="evidence" value="ECO:0007669"/>
    <property type="project" value="UniProtKB-KW"/>
</dbReference>
<keyword evidence="5" id="KW-0479">Metal-binding</keyword>
<dbReference type="Gene3D" id="3.40.50.10490">
    <property type="entry name" value="Glucose-6-phosphate isomerase like protein, domain 1"/>
    <property type="match status" value="1"/>
</dbReference>
<feature type="compositionally biased region" description="Polar residues" evidence="8">
    <location>
        <begin position="1"/>
        <end position="11"/>
    </location>
</feature>
<keyword evidence="2" id="KW-0677">Repeat</keyword>
<dbReference type="InterPro" id="IPR004800">
    <property type="entry name" value="KdsD/KpsF-type"/>
</dbReference>
<protein>
    <submittedName>
        <fullName evidence="11">KpsF/GutQ family sugar-phosphate isomerase</fullName>
    </submittedName>
</protein>
<evidence type="ECO:0000259" key="9">
    <source>
        <dbReference type="PROSITE" id="PS51371"/>
    </source>
</evidence>
<evidence type="ECO:0000256" key="5">
    <source>
        <dbReference type="PIRSR" id="PIRSR004692-2"/>
    </source>
</evidence>
<dbReference type="PROSITE" id="PS51371">
    <property type="entry name" value="CBS"/>
    <property type="match status" value="2"/>
</dbReference>
<dbReference type="KEGG" id="swf:E3E12_06570"/>